<dbReference type="InterPro" id="IPR000494">
    <property type="entry name" value="Rcpt_L-dom"/>
</dbReference>
<dbReference type="GO" id="GO:0030313">
    <property type="term" value="C:cell envelope"/>
    <property type="evidence" value="ECO:0007669"/>
    <property type="project" value="UniProtKB-SubCell"/>
</dbReference>
<dbReference type="STRING" id="746697.Aeqsu_1952"/>
<reference evidence="8 9" key="1">
    <citation type="submission" date="2012-06" db="EMBL/GenBank/DDBJ databases">
        <title>The complete genome of Aequorivita sublithincola DSM 14238.</title>
        <authorList>
            <consortium name="US DOE Joint Genome Institute (JGI-PGF)"/>
            <person name="Lucas S."/>
            <person name="Copeland A."/>
            <person name="Lapidus A."/>
            <person name="Goodwin L."/>
            <person name="Pitluck S."/>
            <person name="Peters L."/>
            <person name="Munk A.C.C."/>
            <person name="Kyrpides N."/>
            <person name="Mavromatis K."/>
            <person name="Pagani I."/>
            <person name="Ivanova N."/>
            <person name="Ovchinnikova G."/>
            <person name="Zeytun A."/>
            <person name="Detter J.C."/>
            <person name="Han C."/>
            <person name="Land M."/>
            <person name="Hauser L."/>
            <person name="Markowitz V."/>
            <person name="Cheng J.-F."/>
            <person name="Hugenholtz P."/>
            <person name="Woyke T."/>
            <person name="Wu D."/>
            <person name="Tindall B."/>
            <person name="Faehnrich R."/>
            <person name="Brambilla E."/>
            <person name="Klenk H.-P."/>
            <person name="Eisen J.A."/>
        </authorList>
    </citation>
    <scope>NUCLEOTIDE SEQUENCE [LARGE SCALE GENOMIC DNA]</scope>
    <source>
        <strain evidence="9">DSM 14238 / LMG 21431 / ACAM 643 / 9-3</strain>
    </source>
</reference>
<dbReference type="Pfam" id="PF18962">
    <property type="entry name" value="Por_Secre_tail"/>
    <property type="match status" value="1"/>
</dbReference>
<protein>
    <submittedName>
        <fullName evidence="8">Receptor L domain protein</fullName>
    </submittedName>
</protein>
<dbReference type="eggNOG" id="COG4886">
    <property type="taxonomic scope" value="Bacteria"/>
</dbReference>
<sequence>MNSKILFSGLLVFIFSASNLLFGQCSSISFSHQYEIDNFATSHPGCTELTGTLNINDSQPGNITNLNGLSQITKVKNLKIIDNIALTNLNGLNNLTAITDGNSSGNLFIVDNTNLQDLDALENLQEVLRDIRVVNNASLTSIQGLHNIVITTPEITIIIEENPLLVSLSGLSSIPPQAGFLKISNNELLTNLNGLNNLTELSQRLEINHNPNLINFEGLNNLTTIGGEGMLIYFNPSLESFNGLESLISVEDAYINGNTALLNIEALSNFTSSADSFGIVNSPLLSNLNGLENLDSVNYLSFGGLNNLNDISALSNVNMSTVNYLSIGACPQLSVCAYTNICQYLDDPSNEALISDNAPGCASRQEILQACGLIGIHENISSEKFTIHPNPTNGAFTISGINEGTVQISDSRGRILKTFTLGKDETSLNVLSEGVYFVNVTNNKGSSTKQLMKI</sequence>
<evidence type="ECO:0000256" key="1">
    <source>
        <dbReference type="ARBA" id="ARBA00004191"/>
    </source>
</evidence>
<organism evidence="8 9">
    <name type="scientific">Aequorivita sublithincola (strain DSM 14238 / LMG 21431 / ACAM 643 / 9-3)</name>
    <dbReference type="NCBI Taxonomy" id="746697"/>
    <lineage>
        <taxon>Bacteria</taxon>
        <taxon>Pseudomonadati</taxon>
        <taxon>Bacteroidota</taxon>
        <taxon>Flavobacteriia</taxon>
        <taxon>Flavobacteriales</taxon>
        <taxon>Flavobacteriaceae</taxon>
        <taxon>Aequorivita</taxon>
    </lineage>
</organism>
<dbReference type="InterPro" id="IPR036941">
    <property type="entry name" value="Rcpt_L-dom_sf"/>
</dbReference>
<feature type="domain" description="Secretion system C-terminal sorting" evidence="7">
    <location>
        <begin position="387"/>
        <end position="451"/>
    </location>
</feature>
<keyword evidence="3" id="KW-0964">Secreted</keyword>
<dbReference type="EMBL" id="CP003280">
    <property type="protein sequence ID" value="AFL81425.1"/>
    <property type="molecule type" value="Genomic_DNA"/>
</dbReference>
<keyword evidence="8" id="KW-0675">Receptor</keyword>
<dbReference type="HOGENOM" id="CLU_602226_0_0_10"/>
<dbReference type="InterPro" id="IPR026444">
    <property type="entry name" value="Secre_tail"/>
</dbReference>
<keyword evidence="2" id="KW-0134">Cell wall</keyword>
<evidence type="ECO:0000313" key="8">
    <source>
        <dbReference type="EMBL" id="AFL81425.1"/>
    </source>
</evidence>
<dbReference type="Proteomes" id="UP000006049">
    <property type="component" value="Chromosome"/>
</dbReference>
<dbReference type="RefSeq" id="WP_014782678.1">
    <property type="nucleotide sequence ID" value="NC_018013.1"/>
</dbReference>
<evidence type="ECO:0000256" key="4">
    <source>
        <dbReference type="ARBA" id="ARBA00022729"/>
    </source>
</evidence>
<dbReference type="OrthoDB" id="1405746at2"/>
<keyword evidence="4" id="KW-0732">Signal</keyword>
<name>I3YWQ7_AEQSU</name>
<evidence type="ECO:0000313" key="9">
    <source>
        <dbReference type="Proteomes" id="UP000006049"/>
    </source>
</evidence>
<dbReference type="Gene3D" id="3.80.20.20">
    <property type="entry name" value="Receptor L-domain"/>
    <property type="match status" value="2"/>
</dbReference>
<dbReference type="InterPro" id="IPR051648">
    <property type="entry name" value="CWI-Assembly_Regulator"/>
</dbReference>
<dbReference type="AlphaFoldDB" id="I3YWQ7"/>
<accession>I3YWQ7</accession>
<dbReference type="Pfam" id="PF01030">
    <property type="entry name" value="Recep_L_domain"/>
    <property type="match status" value="1"/>
</dbReference>
<gene>
    <name evidence="8" type="ordered locus">Aeqsu_1952</name>
</gene>
<evidence type="ECO:0000259" key="6">
    <source>
        <dbReference type="Pfam" id="PF01030"/>
    </source>
</evidence>
<evidence type="ECO:0000259" key="7">
    <source>
        <dbReference type="Pfam" id="PF18962"/>
    </source>
</evidence>
<comment type="subcellular location">
    <subcellularLocation>
        <location evidence="1">Secreted</location>
        <location evidence="1">Cell wall</location>
    </subcellularLocation>
</comment>
<dbReference type="NCBIfam" id="TIGR04183">
    <property type="entry name" value="Por_Secre_tail"/>
    <property type="match status" value="1"/>
</dbReference>
<keyword evidence="9" id="KW-1185">Reference proteome</keyword>
<evidence type="ECO:0000256" key="2">
    <source>
        <dbReference type="ARBA" id="ARBA00022512"/>
    </source>
</evidence>
<evidence type="ECO:0000256" key="5">
    <source>
        <dbReference type="ARBA" id="ARBA00023180"/>
    </source>
</evidence>
<keyword evidence="5" id="KW-0325">Glycoprotein</keyword>
<dbReference type="SUPFAM" id="SSF52058">
    <property type="entry name" value="L domain-like"/>
    <property type="match status" value="3"/>
</dbReference>
<proteinExistence type="predicted"/>
<dbReference type="PANTHER" id="PTHR31018">
    <property type="entry name" value="SPORULATION-SPECIFIC PROTEIN-RELATED"/>
    <property type="match status" value="1"/>
</dbReference>
<dbReference type="PANTHER" id="PTHR31018:SF3">
    <property type="entry name" value="RECEPTOR PROTEIN-TYROSINE KINASE"/>
    <property type="match status" value="1"/>
</dbReference>
<feature type="domain" description="Receptor L-domain" evidence="6">
    <location>
        <begin position="45"/>
        <end position="141"/>
    </location>
</feature>
<dbReference type="KEGG" id="asl:Aeqsu_1952"/>
<evidence type="ECO:0000256" key="3">
    <source>
        <dbReference type="ARBA" id="ARBA00022525"/>
    </source>
</evidence>